<dbReference type="eggNOG" id="ENOG502QSJP">
    <property type="taxonomic scope" value="Eukaryota"/>
</dbReference>
<dbReference type="SUPFAM" id="SSF47459">
    <property type="entry name" value="HLH, helix-loop-helix DNA-binding domain"/>
    <property type="match status" value="1"/>
</dbReference>
<feature type="region of interest" description="Disordered" evidence="8">
    <location>
        <begin position="88"/>
        <end position="146"/>
    </location>
</feature>
<dbReference type="GO" id="GO:0005634">
    <property type="term" value="C:nucleus"/>
    <property type="evidence" value="ECO:0000318"/>
    <property type="project" value="GO_Central"/>
</dbReference>
<keyword evidence="4" id="KW-0238">DNA-binding</keyword>
<dbReference type="RefSeq" id="XP_010243207.1">
    <property type="nucleotide sequence ID" value="XM_010244905.1"/>
</dbReference>
<gene>
    <name evidence="10" type="primary">LOC104587344</name>
</gene>
<feature type="compositionally biased region" description="Acidic residues" evidence="8">
    <location>
        <begin position="103"/>
        <end position="119"/>
    </location>
</feature>
<protein>
    <submittedName>
        <fullName evidence="10">Transcription factor FER-LIKE IRON DEFICIENCY-INDUCED TRANSCRIPTION FACTOR-like</fullName>
    </submittedName>
</protein>
<dbReference type="OMA" id="DANCDFG"/>
<keyword evidence="5" id="KW-0804">Transcription</keyword>
<sequence length="326" mass="36124">MESQGFEIPQPQFCGSAAFHDLVDDDSNFEQFISLIRGENDDPITCFNPNYDAELMFSDGLVDSQFCSTTPAAAAAMSDLNSMSNSDPNSIFMSLPPFGGDLEVGDDENDGNDDDDDDSSATATTATTPTKKRTADRSRTLISERKRRGRMKEKLYALRSLVPNITKMDKASIVGDAVLYMQELQMQAKKLRAEIAGLESSFKGLERAEGLVCSLNKTQIADKKRQPVRKTIQQMDVFQVEERGFYVRVVCDKGEGVTVALHRALESLTSFDVQSSNCTTVSERLVLTFTINVRECEEKMNLATLELWVAGSLLNQGFEYKNPLAP</sequence>
<dbReference type="InterPro" id="IPR036638">
    <property type="entry name" value="HLH_DNA-bd_sf"/>
</dbReference>
<evidence type="ECO:0000256" key="7">
    <source>
        <dbReference type="SAM" id="Coils"/>
    </source>
</evidence>
<accession>A0A1U7Z6Q5</accession>
<evidence type="ECO:0000256" key="1">
    <source>
        <dbReference type="ARBA" id="ARBA00004123"/>
    </source>
</evidence>
<organism evidence="9 10">
    <name type="scientific">Nelumbo nucifera</name>
    <name type="common">Sacred lotus</name>
    <dbReference type="NCBI Taxonomy" id="4432"/>
    <lineage>
        <taxon>Eukaryota</taxon>
        <taxon>Viridiplantae</taxon>
        <taxon>Streptophyta</taxon>
        <taxon>Embryophyta</taxon>
        <taxon>Tracheophyta</taxon>
        <taxon>Spermatophyta</taxon>
        <taxon>Magnoliopsida</taxon>
        <taxon>Proteales</taxon>
        <taxon>Nelumbonaceae</taxon>
        <taxon>Nelumbo</taxon>
    </lineage>
</organism>
<dbReference type="GeneID" id="104587344"/>
<dbReference type="Pfam" id="PF00010">
    <property type="entry name" value="HLH"/>
    <property type="match status" value="1"/>
</dbReference>
<dbReference type="KEGG" id="nnu:104587344"/>
<keyword evidence="6" id="KW-0539">Nucleus</keyword>
<evidence type="ECO:0000256" key="3">
    <source>
        <dbReference type="ARBA" id="ARBA00023015"/>
    </source>
</evidence>
<dbReference type="GO" id="GO:0046983">
    <property type="term" value="F:protein dimerization activity"/>
    <property type="evidence" value="ECO:0007669"/>
    <property type="project" value="InterPro"/>
</dbReference>
<comment type="subcellular location">
    <subcellularLocation>
        <location evidence="1">Nucleus</location>
    </subcellularLocation>
</comment>
<feature type="coiled-coil region" evidence="7">
    <location>
        <begin position="181"/>
        <end position="208"/>
    </location>
</feature>
<dbReference type="Pfam" id="PF22754">
    <property type="entry name" value="bHLH-TF_ACT-like_plant"/>
    <property type="match status" value="1"/>
</dbReference>
<dbReference type="InterPro" id="IPR011598">
    <property type="entry name" value="bHLH_dom"/>
</dbReference>
<dbReference type="InterPro" id="IPR051358">
    <property type="entry name" value="TF_AMS/ICE1/BHLH6-like"/>
</dbReference>
<dbReference type="GO" id="GO:0043565">
    <property type="term" value="F:sequence-specific DNA binding"/>
    <property type="evidence" value="ECO:0000318"/>
    <property type="project" value="GO_Central"/>
</dbReference>
<feature type="compositionally biased region" description="Low complexity" evidence="8">
    <location>
        <begin position="120"/>
        <end position="129"/>
    </location>
</feature>
<evidence type="ECO:0000256" key="4">
    <source>
        <dbReference type="ARBA" id="ARBA00023125"/>
    </source>
</evidence>
<keyword evidence="3" id="KW-0805">Transcription regulation</keyword>
<evidence type="ECO:0000256" key="8">
    <source>
        <dbReference type="SAM" id="MobiDB-lite"/>
    </source>
</evidence>
<keyword evidence="9" id="KW-1185">Reference proteome</keyword>
<evidence type="ECO:0000313" key="9">
    <source>
        <dbReference type="Proteomes" id="UP000189703"/>
    </source>
</evidence>
<evidence type="ECO:0000256" key="2">
    <source>
        <dbReference type="ARBA" id="ARBA00011738"/>
    </source>
</evidence>
<dbReference type="FunCoup" id="A0A1U7Z6Q5">
    <property type="interactions" value="335"/>
</dbReference>
<dbReference type="AlphaFoldDB" id="A0A1U7Z6Q5"/>
<dbReference type="OrthoDB" id="1886792at2759"/>
<feature type="compositionally biased region" description="Basic and acidic residues" evidence="8">
    <location>
        <begin position="133"/>
        <end position="144"/>
    </location>
</feature>
<dbReference type="Gene3D" id="4.10.280.10">
    <property type="entry name" value="Helix-loop-helix DNA-binding domain"/>
    <property type="match status" value="1"/>
</dbReference>
<evidence type="ECO:0000313" key="10">
    <source>
        <dbReference type="RefSeq" id="XP_010243207.1"/>
    </source>
</evidence>
<reference evidence="10" key="1">
    <citation type="submission" date="2025-08" db="UniProtKB">
        <authorList>
            <consortium name="RefSeq"/>
        </authorList>
    </citation>
    <scope>IDENTIFICATION</scope>
</reference>
<dbReference type="SMART" id="SM00353">
    <property type="entry name" value="HLH"/>
    <property type="match status" value="1"/>
</dbReference>
<evidence type="ECO:0000256" key="6">
    <source>
        <dbReference type="ARBA" id="ARBA00023242"/>
    </source>
</evidence>
<comment type="subunit">
    <text evidence="2">Homodimer.</text>
</comment>
<proteinExistence type="predicted"/>
<name>A0A1U7Z6Q5_NELNU</name>
<dbReference type="PANTHER" id="PTHR31945:SF17">
    <property type="entry name" value="TRANSCRIPTION FACTOR FER-LIKE IRON DEFICIENCY-INDUCED TRANSCRIPTION FACTOR"/>
    <property type="match status" value="1"/>
</dbReference>
<dbReference type="FunFam" id="4.10.280.10:FF:000096">
    <property type="entry name" value="Basic helix-loop-helix (BHLH) DNA-binding superfamily protein"/>
    <property type="match status" value="1"/>
</dbReference>
<dbReference type="GO" id="GO:0003700">
    <property type="term" value="F:DNA-binding transcription factor activity"/>
    <property type="evidence" value="ECO:0000318"/>
    <property type="project" value="GO_Central"/>
</dbReference>
<keyword evidence="7" id="KW-0175">Coiled coil</keyword>
<evidence type="ECO:0000256" key="5">
    <source>
        <dbReference type="ARBA" id="ARBA00023163"/>
    </source>
</evidence>
<dbReference type="Proteomes" id="UP000189703">
    <property type="component" value="Unplaced"/>
</dbReference>
<dbReference type="PANTHER" id="PTHR31945">
    <property type="entry name" value="TRANSCRIPTION FACTOR SCREAM2-RELATED"/>
    <property type="match status" value="1"/>
</dbReference>
<dbReference type="InterPro" id="IPR054502">
    <property type="entry name" value="bHLH-TF_ACT-like_plant"/>
</dbReference>
<dbReference type="PROSITE" id="PS50888">
    <property type="entry name" value="BHLH"/>
    <property type="match status" value="1"/>
</dbReference>
<dbReference type="GO" id="GO:0006355">
    <property type="term" value="P:regulation of DNA-templated transcription"/>
    <property type="evidence" value="ECO:0000318"/>
    <property type="project" value="GO_Central"/>
</dbReference>